<keyword evidence="3" id="KW-1185">Reference proteome</keyword>
<evidence type="ECO:0000256" key="1">
    <source>
        <dbReference type="SAM" id="Coils"/>
    </source>
</evidence>
<organism evidence="2 3">
    <name type="scientific">Populus tomentosa</name>
    <name type="common">Chinese white poplar</name>
    <dbReference type="NCBI Taxonomy" id="118781"/>
    <lineage>
        <taxon>Eukaryota</taxon>
        <taxon>Viridiplantae</taxon>
        <taxon>Streptophyta</taxon>
        <taxon>Embryophyta</taxon>
        <taxon>Tracheophyta</taxon>
        <taxon>Spermatophyta</taxon>
        <taxon>Magnoliopsida</taxon>
        <taxon>eudicotyledons</taxon>
        <taxon>Gunneridae</taxon>
        <taxon>Pentapetalae</taxon>
        <taxon>rosids</taxon>
        <taxon>fabids</taxon>
        <taxon>Malpighiales</taxon>
        <taxon>Salicaceae</taxon>
        <taxon>Saliceae</taxon>
        <taxon>Populus</taxon>
    </lineage>
</organism>
<dbReference type="AlphaFoldDB" id="A0A8X8DC36"/>
<evidence type="ECO:0000313" key="3">
    <source>
        <dbReference type="Proteomes" id="UP000886885"/>
    </source>
</evidence>
<sequence>MNIKEISTISVQAKDIPEDILAIEHPANEITQEVAGGSCSSLTRSLAPLQQKVLGVAMHTSGKIEAQAHALESTEQQLSEAYNRINLLKRRVDDLKKKQGELKGAKDILKEELKIACEEVYKSHVEMENLKNSS</sequence>
<protein>
    <submittedName>
        <fullName evidence="2">Uncharacterized protein</fullName>
    </submittedName>
</protein>
<dbReference type="Proteomes" id="UP000886885">
    <property type="component" value="Chromosome 2D"/>
</dbReference>
<evidence type="ECO:0000313" key="2">
    <source>
        <dbReference type="EMBL" id="KAG6784204.1"/>
    </source>
</evidence>
<keyword evidence="1" id="KW-0175">Coiled coil</keyword>
<accession>A0A8X8DC36</accession>
<gene>
    <name evidence="2" type="ORF">POTOM_009890</name>
</gene>
<reference evidence="2" key="1">
    <citation type="journal article" date="2020" name="bioRxiv">
        <title>Hybrid origin of Populus tomentosa Carr. identified through genome sequencing and phylogenomic analysis.</title>
        <authorList>
            <person name="An X."/>
            <person name="Gao K."/>
            <person name="Chen Z."/>
            <person name="Li J."/>
            <person name="Yang X."/>
            <person name="Yang X."/>
            <person name="Zhou J."/>
            <person name="Guo T."/>
            <person name="Zhao T."/>
            <person name="Huang S."/>
            <person name="Miao D."/>
            <person name="Khan W.U."/>
            <person name="Rao P."/>
            <person name="Ye M."/>
            <person name="Lei B."/>
            <person name="Liao W."/>
            <person name="Wang J."/>
            <person name="Ji L."/>
            <person name="Li Y."/>
            <person name="Guo B."/>
            <person name="Mustafa N.S."/>
            <person name="Li S."/>
            <person name="Yun Q."/>
            <person name="Keller S.R."/>
            <person name="Mao J."/>
            <person name="Zhang R."/>
            <person name="Strauss S.H."/>
        </authorList>
    </citation>
    <scope>NUCLEOTIDE SEQUENCE</scope>
    <source>
        <strain evidence="2">GM15</strain>
        <tissue evidence="2">Leaf</tissue>
    </source>
</reference>
<dbReference type="EMBL" id="JAAWWB010000004">
    <property type="protein sequence ID" value="KAG6784204.1"/>
    <property type="molecule type" value="Genomic_DNA"/>
</dbReference>
<comment type="caution">
    <text evidence="2">The sequence shown here is derived from an EMBL/GenBank/DDBJ whole genome shotgun (WGS) entry which is preliminary data.</text>
</comment>
<proteinExistence type="predicted"/>
<feature type="coiled-coil region" evidence="1">
    <location>
        <begin position="64"/>
        <end position="112"/>
    </location>
</feature>
<name>A0A8X8DC36_POPTO</name>